<dbReference type="SUPFAM" id="SSF48452">
    <property type="entry name" value="TPR-like"/>
    <property type="match status" value="1"/>
</dbReference>
<evidence type="ECO:0008006" key="4">
    <source>
        <dbReference type="Google" id="ProtNLM"/>
    </source>
</evidence>
<name>A0ABT5ENW3_9BACT</name>
<evidence type="ECO:0000313" key="3">
    <source>
        <dbReference type="Proteomes" id="UP001221411"/>
    </source>
</evidence>
<evidence type="ECO:0000256" key="1">
    <source>
        <dbReference type="SAM" id="MobiDB-lite"/>
    </source>
</evidence>
<feature type="compositionally biased region" description="Basic and acidic residues" evidence="1">
    <location>
        <begin position="234"/>
        <end position="244"/>
    </location>
</feature>
<dbReference type="Gene3D" id="1.25.40.10">
    <property type="entry name" value="Tetratricopeptide repeat domain"/>
    <property type="match status" value="1"/>
</dbReference>
<gene>
    <name evidence="2" type="ORF">POL67_19580</name>
</gene>
<dbReference type="RefSeq" id="WP_271919168.1">
    <property type="nucleotide sequence ID" value="NZ_JAQNDO010000001.1"/>
</dbReference>
<evidence type="ECO:0000313" key="2">
    <source>
        <dbReference type="EMBL" id="MDC0743537.1"/>
    </source>
</evidence>
<accession>A0ABT5ENW3</accession>
<dbReference type="EMBL" id="JAQNDO010000001">
    <property type="protein sequence ID" value="MDC0743537.1"/>
    <property type="molecule type" value="Genomic_DNA"/>
</dbReference>
<comment type="caution">
    <text evidence="2">The sequence shown here is derived from an EMBL/GenBank/DDBJ whole genome shotgun (WGS) entry which is preliminary data.</text>
</comment>
<reference evidence="2 3" key="1">
    <citation type="submission" date="2022-11" db="EMBL/GenBank/DDBJ databases">
        <title>Minimal conservation of predation-associated metabolite biosynthetic gene clusters underscores biosynthetic potential of Myxococcota including descriptions for ten novel species: Archangium lansinium sp. nov., Myxococcus landrumus sp. nov., Nannocystis bai.</title>
        <authorList>
            <person name="Ahearne A."/>
            <person name="Stevens C."/>
            <person name="Dowd S."/>
        </authorList>
    </citation>
    <scope>NUCLEOTIDE SEQUENCE [LARGE SCALE GENOMIC DNA]</scope>
    <source>
        <strain evidence="2 3">RJM3</strain>
    </source>
</reference>
<organism evidence="2 3">
    <name type="scientific">Polyangium mundeleinium</name>
    <dbReference type="NCBI Taxonomy" id="2995306"/>
    <lineage>
        <taxon>Bacteria</taxon>
        <taxon>Pseudomonadati</taxon>
        <taxon>Myxococcota</taxon>
        <taxon>Polyangia</taxon>
        <taxon>Polyangiales</taxon>
        <taxon>Polyangiaceae</taxon>
        <taxon>Polyangium</taxon>
    </lineage>
</organism>
<proteinExistence type="predicted"/>
<dbReference type="Proteomes" id="UP001221411">
    <property type="component" value="Unassembled WGS sequence"/>
</dbReference>
<keyword evidence="3" id="KW-1185">Reference proteome</keyword>
<feature type="compositionally biased region" description="Basic residues" evidence="1">
    <location>
        <begin position="220"/>
        <end position="233"/>
    </location>
</feature>
<protein>
    <recommendedName>
        <fullName evidence="4">Tetratricopeptide repeat protein</fullName>
    </recommendedName>
</protein>
<feature type="region of interest" description="Disordered" evidence="1">
    <location>
        <begin position="200"/>
        <end position="244"/>
    </location>
</feature>
<dbReference type="InterPro" id="IPR011990">
    <property type="entry name" value="TPR-like_helical_dom_sf"/>
</dbReference>
<sequence>MPEGVARYEAARAIDGQHALTQVLASALDMETGKYPEALAEVGKALEIQGASPWILAQRGMVRRRRGDTTAARADLEQASARRGPFSAHGTYALSLLTTGKSEDEALFARERQTLRDTKNIDDRLSCRCAHPLVRLREGRAKEADAWIQEAGAFAADKGEQGTLLRCGRLPSYADGVRGRFEQAEVKVAMLSSVWEGFGAREDGRGAGQDQAEGPEGHAGARKRGPRPRRDRARRAEAPRLRRE</sequence>